<evidence type="ECO:0008006" key="3">
    <source>
        <dbReference type="Google" id="ProtNLM"/>
    </source>
</evidence>
<dbReference type="RefSeq" id="WP_117324462.1">
    <property type="nucleotide sequence ID" value="NZ_QVTD01000023.1"/>
</dbReference>
<dbReference type="Proteomes" id="UP000262939">
    <property type="component" value="Unassembled WGS sequence"/>
</dbReference>
<dbReference type="AlphaFoldDB" id="A0A372L6I1"/>
<dbReference type="EMBL" id="QVTD01000023">
    <property type="protein sequence ID" value="RFU60659.1"/>
    <property type="molecule type" value="Genomic_DNA"/>
</dbReference>
<organism evidence="1 2">
    <name type="scientific">Peribacillus glennii</name>
    <dbReference type="NCBI Taxonomy" id="2303991"/>
    <lineage>
        <taxon>Bacteria</taxon>
        <taxon>Bacillati</taxon>
        <taxon>Bacillota</taxon>
        <taxon>Bacilli</taxon>
        <taxon>Bacillales</taxon>
        <taxon>Bacillaceae</taxon>
        <taxon>Peribacillus</taxon>
    </lineage>
</organism>
<evidence type="ECO:0000313" key="1">
    <source>
        <dbReference type="EMBL" id="RFU60659.1"/>
    </source>
</evidence>
<accession>A0A372L6I1</accession>
<proteinExistence type="predicted"/>
<keyword evidence="2" id="KW-1185">Reference proteome</keyword>
<sequence>MKNEAKNILYIHLHDSERFVVSSGMNFREFAYSLQLPLSNLLLLKHKFEDAEFNMNTLLEYVNQENVVKLLRENVHDYGDFCWIDFEEESGMDELDGNELAELLYLGHCKNHLRPPFYRKLNNEFVYLAQDDSWFNKIYYRSLSNYFKLMGQLVPLKIGSLRAERTWLGIRKRSEYPPIPAEIFQRLGRLMAEGMVFSFHEVHQSRNRLEIPAWIVGDYLNMDDMAEGYNQIKHEKPHALIVFHRKTKEWSLTIGN</sequence>
<gene>
    <name evidence="1" type="ORF">D0466_21035</name>
</gene>
<dbReference type="OrthoDB" id="8704087at2"/>
<evidence type="ECO:0000313" key="2">
    <source>
        <dbReference type="Proteomes" id="UP000262939"/>
    </source>
</evidence>
<reference evidence="1 2" key="1">
    <citation type="submission" date="2018-08" db="EMBL/GenBank/DDBJ databases">
        <title>Bacillus chawlae sp. nov., Bacillus glennii sp. nov., and Bacillus saganii sp. nov. Isolated from the Vehicle Assembly Building at Kennedy Space Center where the Viking Spacecraft were Assembled.</title>
        <authorList>
            <person name="Seuylemezian A."/>
            <person name="Vaishampayan P."/>
        </authorList>
    </citation>
    <scope>NUCLEOTIDE SEQUENCE [LARGE SCALE GENOMIC DNA]</scope>
    <source>
        <strain evidence="1 2">V44-8</strain>
    </source>
</reference>
<comment type="caution">
    <text evidence="1">The sequence shown here is derived from an EMBL/GenBank/DDBJ whole genome shotgun (WGS) entry which is preliminary data.</text>
</comment>
<protein>
    <recommendedName>
        <fullName evidence="3">Oxalate:formate antiporter</fullName>
    </recommendedName>
</protein>
<name>A0A372L6I1_9BACI</name>